<dbReference type="InterPro" id="IPR016032">
    <property type="entry name" value="Sig_transdc_resp-reg_C-effctor"/>
</dbReference>
<gene>
    <name evidence="6" type="ORF">EDC19_1735</name>
</gene>
<dbReference type="PROSITE" id="PS50043">
    <property type="entry name" value="HTH_LUXR_2"/>
    <property type="match status" value="1"/>
</dbReference>
<evidence type="ECO:0000256" key="4">
    <source>
        <dbReference type="SAM" id="Coils"/>
    </source>
</evidence>
<sequence length="922" mass="106210">MISQKKFLLQRKIAIPPPILNRISRKELLRDIKEALGDVNSYPSIILITAPPGYGKTTFVGEWTETFDTPVAWYDIDENDNDLNRFFTYLIHALRQYQPNLGKASMDMLGRYNALAEGGLSPEALLTPLMNELYAIENYMYLILDHYHHIKDDGIQEAMIFFLNNLPTRIKVLILSRSEPPWPLHQWQSTGQLMEIRREDLSFSREETEAFLRENTGFIPDEEDLTALQEKTEGWATALRLITGSLRKETKIREVIRNLTGDHQKILHYLTEEILNLQDDETRDFLLQTSRLSRFSPELCDTLLKRTDSHDKIQELLRENLFLIPLDEEGKWYRYHPLFKDILSHHHRRDEKESKDNLHLIAGRWFEADGDPGEALRSYEKSQDYESMARVLKKEIDNLWENEGFVQVLKWLNNIPEEISTCSMKLMVYGGFMHLLKGNVDETRRCFIIADGIGDGSDKEVLGILETLRTTFHLFNGDLKKGYLSAKKALELLPEDSYFWRISGAVVYGDVKVFSGDLAGAYEIYQDAYRWSRRSGNALSTVTVAMNILKVLWIKGELYEARRFAKETLKIAKDEGYSRLPRLGIAWIFLGEYLREEGDLLEGGRCINRGLSLCQCEGILYSMSLIFMGGQCLSRKAYDEGLEYMGRLEGIKLESGLPEMIKALNHSWKSRLFIAKSELERARRELDEVNLEDFSSLFFTGSPPVINARLLILENRYEEGENAVNALKNLPHYDISRRLMIDTLLIEAHLKELTGKSREAEETLLKAIRVGKGYGFYQTFIDEGVFVAPVFERLLTSENSHRCLEKDPGLQEYIQTIEKGLGIAFKVDGTDFHNRNSQDFPITVNESDISPSSYQELVEELTERELDILQNISRGLSNVEISNTMHLSIHTVKWHNKNIFGKLGVNNRTQAVVRGRALQLIK</sequence>
<dbReference type="Gene3D" id="1.25.40.10">
    <property type="entry name" value="Tetratricopeptide repeat domain"/>
    <property type="match status" value="1"/>
</dbReference>
<feature type="coiled-coil region" evidence="4">
    <location>
        <begin position="672"/>
        <end position="730"/>
    </location>
</feature>
<dbReference type="PROSITE" id="PS00622">
    <property type="entry name" value="HTH_LUXR_1"/>
    <property type="match status" value="1"/>
</dbReference>
<dbReference type="SUPFAM" id="SSF48452">
    <property type="entry name" value="TPR-like"/>
    <property type="match status" value="1"/>
</dbReference>
<dbReference type="Gene3D" id="1.10.10.10">
    <property type="entry name" value="Winged helix-like DNA-binding domain superfamily/Winged helix DNA-binding domain"/>
    <property type="match status" value="1"/>
</dbReference>
<dbReference type="Gene3D" id="3.40.50.300">
    <property type="entry name" value="P-loop containing nucleotide triphosphate hydrolases"/>
    <property type="match status" value="1"/>
</dbReference>
<keyword evidence="7" id="KW-1185">Reference proteome</keyword>
<evidence type="ECO:0000313" key="7">
    <source>
        <dbReference type="Proteomes" id="UP000294545"/>
    </source>
</evidence>
<dbReference type="RefSeq" id="WP_132282453.1">
    <property type="nucleotide sequence ID" value="NZ_SMGQ01000013.1"/>
</dbReference>
<dbReference type="Pfam" id="PF17874">
    <property type="entry name" value="TPR_MalT"/>
    <property type="match status" value="1"/>
</dbReference>
<dbReference type="InterPro" id="IPR036388">
    <property type="entry name" value="WH-like_DNA-bd_sf"/>
</dbReference>
<accession>A0A4R1MIU0</accession>
<dbReference type="Proteomes" id="UP000294545">
    <property type="component" value="Unassembled WGS sequence"/>
</dbReference>
<keyword evidence="3" id="KW-0804">Transcription</keyword>
<dbReference type="SMART" id="SM00421">
    <property type="entry name" value="HTH_LUXR"/>
    <property type="match status" value="1"/>
</dbReference>
<dbReference type="Pfam" id="PF25873">
    <property type="entry name" value="WHD_MalT"/>
    <property type="match status" value="1"/>
</dbReference>
<evidence type="ECO:0000256" key="1">
    <source>
        <dbReference type="ARBA" id="ARBA00023015"/>
    </source>
</evidence>
<dbReference type="InterPro" id="IPR059106">
    <property type="entry name" value="WHD_MalT"/>
</dbReference>
<comment type="caution">
    <text evidence="6">The sequence shown here is derived from an EMBL/GenBank/DDBJ whole genome shotgun (WGS) entry which is preliminary data.</text>
</comment>
<dbReference type="InterPro" id="IPR011990">
    <property type="entry name" value="TPR-like_helical_dom_sf"/>
</dbReference>
<dbReference type="EMBL" id="SMGQ01000013">
    <property type="protein sequence ID" value="TCK92586.1"/>
    <property type="molecule type" value="Genomic_DNA"/>
</dbReference>
<dbReference type="InterPro" id="IPR027417">
    <property type="entry name" value="P-loop_NTPase"/>
</dbReference>
<dbReference type="InterPro" id="IPR000792">
    <property type="entry name" value="Tscrpt_reg_LuxR_C"/>
</dbReference>
<dbReference type="OrthoDB" id="9789465at2"/>
<dbReference type="PRINTS" id="PR00038">
    <property type="entry name" value="HTHLUXR"/>
</dbReference>
<evidence type="ECO:0000313" key="6">
    <source>
        <dbReference type="EMBL" id="TCK92586.1"/>
    </source>
</evidence>
<dbReference type="PANTHER" id="PTHR44688:SF16">
    <property type="entry name" value="DNA-BINDING TRANSCRIPTIONAL ACTIVATOR DEVR_DOSR"/>
    <property type="match status" value="1"/>
</dbReference>
<keyword evidence="4" id="KW-0175">Coiled coil</keyword>
<name>A0A4R1MIU0_9FIRM</name>
<evidence type="ECO:0000256" key="2">
    <source>
        <dbReference type="ARBA" id="ARBA00023125"/>
    </source>
</evidence>
<keyword evidence="1" id="KW-0805">Transcription regulation</keyword>
<protein>
    <submittedName>
        <fullName evidence="6">LuxR family maltose regulon positive regulatory protein</fullName>
    </submittedName>
</protein>
<dbReference type="SUPFAM" id="SSF46894">
    <property type="entry name" value="C-terminal effector domain of the bipartite response regulators"/>
    <property type="match status" value="1"/>
</dbReference>
<dbReference type="AlphaFoldDB" id="A0A4R1MIU0"/>
<evidence type="ECO:0000259" key="5">
    <source>
        <dbReference type="PROSITE" id="PS50043"/>
    </source>
</evidence>
<reference evidence="6 7" key="1">
    <citation type="submission" date="2019-03" db="EMBL/GenBank/DDBJ databases">
        <title>Genomic Encyclopedia of Type Strains, Phase IV (KMG-IV): sequencing the most valuable type-strain genomes for metagenomic binning, comparative biology and taxonomic classification.</title>
        <authorList>
            <person name="Goeker M."/>
        </authorList>
    </citation>
    <scope>NUCLEOTIDE SEQUENCE [LARGE SCALE GENOMIC DNA]</scope>
    <source>
        <strain evidence="6 7">DSM 24176</strain>
    </source>
</reference>
<dbReference type="CDD" id="cd06170">
    <property type="entry name" value="LuxR_C_like"/>
    <property type="match status" value="1"/>
</dbReference>
<dbReference type="Pfam" id="PF00196">
    <property type="entry name" value="GerE"/>
    <property type="match status" value="1"/>
</dbReference>
<keyword evidence="2" id="KW-0238">DNA-binding</keyword>
<proteinExistence type="predicted"/>
<evidence type="ECO:0000256" key="3">
    <source>
        <dbReference type="ARBA" id="ARBA00023163"/>
    </source>
</evidence>
<dbReference type="GO" id="GO:0006355">
    <property type="term" value="P:regulation of DNA-templated transcription"/>
    <property type="evidence" value="ECO:0007669"/>
    <property type="project" value="InterPro"/>
</dbReference>
<dbReference type="PANTHER" id="PTHR44688">
    <property type="entry name" value="DNA-BINDING TRANSCRIPTIONAL ACTIVATOR DEVR_DOSR"/>
    <property type="match status" value="1"/>
</dbReference>
<dbReference type="SUPFAM" id="SSF52540">
    <property type="entry name" value="P-loop containing nucleoside triphosphate hydrolases"/>
    <property type="match status" value="1"/>
</dbReference>
<dbReference type="GO" id="GO:0003677">
    <property type="term" value="F:DNA binding"/>
    <property type="evidence" value="ECO:0007669"/>
    <property type="project" value="UniProtKB-KW"/>
</dbReference>
<dbReference type="InterPro" id="IPR041617">
    <property type="entry name" value="TPR_MalT"/>
</dbReference>
<feature type="domain" description="HTH luxR-type" evidence="5">
    <location>
        <begin position="854"/>
        <end position="919"/>
    </location>
</feature>
<organism evidence="6 7">
    <name type="scientific">Natranaerovirga hydrolytica</name>
    <dbReference type="NCBI Taxonomy" id="680378"/>
    <lineage>
        <taxon>Bacteria</taxon>
        <taxon>Bacillati</taxon>
        <taxon>Bacillota</taxon>
        <taxon>Clostridia</taxon>
        <taxon>Lachnospirales</taxon>
        <taxon>Natranaerovirgaceae</taxon>
        <taxon>Natranaerovirga</taxon>
    </lineage>
</organism>